<proteinExistence type="predicted"/>
<reference evidence="1" key="1">
    <citation type="submission" date="2020-02" db="EMBL/GenBank/DDBJ databases">
        <authorList>
            <person name="Meier V. D."/>
        </authorList>
    </citation>
    <scope>NUCLEOTIDE SEQUENCE</scope>
    <source>
        <strain evidence="1">AVDCRST_MAG89</strain>
    </source>
</reference>
<dbReference type="AlphaFoldDB" id="A0A6J4L3N5"/>
<feature type="non-terminal residue" evidence="1">
    <location>
        <position position="1"/>
    </location>
</feature>
<name>A0A6J4L3N5_9BACT</name>
<gene>
    <name evidence="1" type="ORF">AVDCRST_MAG89-1670</name>
</gene>
<protein>
    <submittedName>
        <fullName evidence="1">Uncharacterized protein</fullName>
    </submittedName>
</protein>
<organism evidence="1">
    <name type="scientific">uncultured Gemmatimonadota bacterium</name>
    <dbReference type="NCBI Taxonomy" id="203437"/>
    <lineage>
        <taxon>Bacteria</taxon>
        <taxon>Pseudomonadati</taxon>
        <taxon>Gemmatimonadota</taxon>
        <taxon>environmental samples</taxon>
    </lineage>
</organism>
<sequence length="33" mass="3618">WRGCARWRKRCTRRAAAGRGCGARWVAGSGARA</sequence>
<accession>A0A6J4L3N5</accession>
<feature type="non-terminal residue" evidence="1">
    <location>
        <position position="33"/>
    </location>
</feature>
<evidence type="ECO:0000313" key="1">
    <source>
        <dbReference type="EMBL" id="CAA9321656.1"/>
    </source>
</evidence>
<dbReference type="EMBL" id="CADCTV010000355">
    <property type="protein sequence ID" value="CAA9321656.1"/>
    <property type="molecule type" value="Genomic_DNA"/>
</dbReference>